<dbReference type="CDD" id="cd00433">
    <property type="entry name" value="Peptidase_M17"/>
    <property type="match status" value="1"/>
</dbReference>
<dbReference type="InterPro" id="IPR000819">
    <property type="entry name" value="Peptidase_M17_C"/>
</dbReference>
<dbReference type="InterPro" id="IPR011356">
    <property type="entry name" value="Leucine_aapep/pepB"/>
</dbReference>
<keyword evidence="5 11" id="KW-0031">Aminopeptidase</keyword>
<dbReference type="HAMAP" id="MF_00181">
    <property type="entry name" value="Cytosol_peptidase_M17"/>
    <property type="match status" value="1"/>
</dbReference>
<dbReference type="GO" id="GO:0006508">
    <property type="term" value="P:proteolysis"/>
    <property type="evidence" value="ECO:0007669"/>
    <property type="project" value="UniProtKB-KW"/>
</dbReference>
<dbReference type="InterPro" id="IPR023042">
    <property type="entry name" value="Peptidase_M17_leu_NH2_pept"/>
</dbReference>
<dbReference type="FunFam" id="3.40.630.10:FF:000004">
    <property type="entry name" value="Probable cytosol aminopeptidase"/>
    <property type="match status" value="1"/>
</dbReference>
<reference evidence="11" key="1">
    <citation type="journal article" date="2017" name="Appl. Environ. Microbiol.">
        <title>Molecular characterization of an Endozoicomonas-like organism causing infection in king scallop Pecten maximus L.</title>
        <authorList>
            <person name="Cano I."/>
            <person name="van Aerle R."/>
            <person name="Ross S."/>
            <person name="Verner-Jeffreys D.W."/>
            <person name="Paley R.K."/>
            <person name="Rimmer G."/>
            <person name="Ryder D."/>
            <person name="Hooper P."/>
            <person name="Stone D."/>
            <person name="Feist S.W."/>
        </authorList>
    </citation>
    <scope>NUCLEOTIDE SEQUENCE</scope>
</reference>
<evidence type="ECO:0000256" key="4">
    <source>
        <dbReference type="ARBA" id="ARBA00012565"/>
    </source>
</evidence>
<comment type="cofactor">
    <cofactor evidence="2">
        <name>Mn(2+)</name>
        <dbReference type="ChEBI" id="CHEBI:29035"/>
    </cofactor>
</comment>
<dbReference type="NCBIfam" id="NF002077">
    <property type="entry name" value="PRK00913.2-4"/>
    <property type="match status" value="1"/>
</dbReference>
<evidence type="ECO:0000256" key="5">
    <source>
        <dbReference type="ARBA" id="ARBA00022438"/>
    </source>
</evidence>
<dbReference type="EC" id="3.4.11.1" evidence="4"/>
<evidence type="ECO:0000256" key="3">
    <source>
        <dbReference type="ARBA" id="ARBA00009528"/>
    </source>
</evidence>
<dbReference type="PRINTS" id="PR00481">
    <property type="entry name" value="LAMNOPPTDASE"/>
</dbReference>
<proteinExistence type="inferred from homology"/>
<evidence type="ECO:0000259" key="10">
    <source>
        <dbReference type="PROSITE" id="PS00631"/>
    </source>
</evidence>
<dbReference type="InterPro" id="IPR008283">
    <property type="entry name" value="Peptidase_M17_N"/>
</dbReference>
<keyword evidence="6" id="KW-0645">Protease</keyword>
<dbReference type="Pfam" id="PF00883">
    <property type="entry name" value="Peptidase_M17"/>
    <property type="match status" value="1"/>
</dbReference>
<keyword evidence="7" id="KW-0479">Metal-binding</keyword>
<comment type="catalytic activity">
    <reaction evidence="1">
        <text>Release of an N-terminal amino acid, Xaa-|-Yaa-, in which Xaa is preferably Leu, but may be other amino acids including Pro although not Arg or Lys, and Yaa may be Pro. Amino acid amides and methyl esters are also readily hydrolyzed, but rates on arylamides are exceedingly low.</text>
        <dbReference type="EC" id="3.4.11.1"/>
    </reaction>
</comment>
<dbReference type="PROSITE" id="PS00631">
    <property type="entry name" value="CYTOSOL_AP"/>
    <property type="match status" value="1"/>
</dbReference>
<sequence length="497" mass="53596">MEYLIKSGTPEKQKTACLVLPVCKNKQLPAIKAIDDNTDGTIKALLKRGDLSFEPGQTLIIPVMPDICGDRLLMVAIGEKPQPITEKDITKILDAIISKLMAAHVRDATLALGDIALSGHDQDWLIQQLVDTFEYHAYRFDVCKGQKDNKKLTPSLKKITLLIDKSTTAEAKASVTRGKALAKGRSFARTLGNLPGNICSPTYLAEQARSLAKQHTKLTARVLGEKQMTDLGMNAFLSVSRGSAQEGKLIIMEYKNGKKGDKPVVFVGKGITFDSGGISLKPGAGMDEMKFDMCGAASVFGVMQTLVDMELPVHVIGMVAAAENMPGSQASRPGDIVTSMSGQTIEILNTDAEGRLVLCDALTYAERFKPAAVIDIATLTGACIIALGHHISGLMGNNHDLTQKLLRASDEAQDKAWQLPLGDDYQKQLDSNFADMANIGGRPGGTITAGCFLARFTEKYPWAHLDIAGTAWLSGKKKGATGRPVPMLVQYLINRLK</sequence>
<keyword evidence="8 11" id="KW-0378">Hydrolase</keyword>
<dbReference type="AlphaFoldDB" id="A0A2H9T6G9"/>
<dbReference type="GO" id="GO:0005737">
    <property type="term" value="C:cytoplasm"/>
    <property type="evidence" value="ECO:0007669"/>
    <property type="project" value="InterPro"/>
</dbReference>
<dbReference type="GO" id="GO:0030145">
    <property type="term" value="F:manganese ion binding"/>
    <property type="evidence" value="ECO:0007669"/>
    <property type="project" value="InterPro"/>
</dbReference>
<evidence type="ECO:0000256" key="1">
    <source>
        <dbReference type="ARBA" id="ARBA00000135"/>
    </source>
</evidence>
<accession>A0A2H9T6G9</accession>
<dbReference type="SUPFAM" id="SSF53187">
    <property type="entry name" value="Zn-dependent exopeptidases"/>
    <property type="match status" value="1"/>
</dbReference>
<gene>
    <name evidence="11" type="primary">pepA</name>
    <name evidence="11" type="ORF">CI610_02255</name>
</gene>
<dbReference type="Gene3D" id="3.40.220.10">
    <property type="entry name" value="Leucine Aminopeptidase, subunit E, domain 1"/>
    <property type="match status" value="1"/>
</dbReference>
<dbReference type="SUPFAM" id="SSF52949">
    <property type="entry name" value="Macro domain-like"/>
    <property type="match status" value="1"/>
</dbReference>
<dbReference type="NCBIfam" id="NF002073">
    <property type="entry name" value="PRK00913.1-2"/>
    <property type="match status" value="1"/>
</dbReference>
<evidence type="ECO:0000256" key="2">
    <source>
        <dbReference type="ARBA" id="ARBA00001936"/>
    </source>
</evidence>
<dbReference type="NCBIfam" id="NF002074">
    <property type="entry name" value="PRK00913.1-4"/>
    <property type="match status" value="1"/>
</dbReference>
<dbReference type="InterPro" id="IPR043472">
    <property type="entry name" value="Macro_dom-like"/>
</dbReference>
<dbReference type="PANTHER" id="PTHR11963:SF23">
    <property type="entry name" value="CYTOSOL AMINOPEPTIDASE"/>
    <property type="match status" value="1"/>
</dbReference>
<evidence type="ECO:0000256" key="6">
    <source>
        <dbReference type="ARBA" id="ARBA00022670"/>
    </source>
</evidence>
<evidence type="ECO:0000256" key="9">
    <source>
        <dbReference type="ARBA" id="ARBA00023211"/>
    </source>
</evidence>
<organism evidence="11">
    <name type="scientific">invertebrate metagenome</name>
    <dbReference type="NCBI Taxonomy" id="1711999"/>
    <lineage>
        <taxon>unclassified sequences</taxon>
        <taxon>metagenomes</taxon>
        <taxon>organismal metagenomes</taxon>
    </lineage>
</organism>
<dbReference type="Pfam" id="PF02789">
    <property type="entry name" value="Peptidase_M17_N"/>
    <property type="match status" value="1"/>
</dbReference>
<evidence type="ECO:0000256" key="8">
    <source>
        <dbReference type="ARBA" id="ARBA00022801"/>
    </source>
</evidence>
<dbReference type="PANTHER" id="PTHR11963">
    <property type="entry name" value="LEUCINE AMINOPEPTIDASE-RELATED"/>
    <property type="match status" value="1"/>
</dbReference>
<feature type="domain" description="Cytosol aminopeptidase" evidence="10">
    <location>
        <begin position="349"/>
        <end position="356"/>
    </location>
</feature>
<evidence type="ECO:0000313" key="11">
    <source>
        <dbReference type="EMBL" id="PJE78799.1"/>
    </source>
</evidence>
<dbReference type="EMBL" id="NSIT01000127">
    <property type="protein sequence ID" value="PJE78799.1"/>
    <property type="molecule type" value="Genomic_DNA"/>
</dbReference>
<evidence type="ECO:0000256" key="7">
    <source>
        <dbReference type="ARBA" id="ARBA00022723"/>
    </source>
</evidence>
<protein>
    <recommendedName>
        <fullName evidence="4">leucyl aminopeptidase</fullName>
        <ecNumber evidence="4">3.4.11.1</ecNumber>
    </recommendedName>
</protein>
<name>A0A2H9T6G9_9ZZZZ</name>
<comment type="similarity">
    <text evidence="3">Belongs to the peptidase M17 family.</text>
</comment>
<dbReference type="GO" id="GO:0070006">
    <property type="term" value="F:metalloaminopeptidase activity"/>
    <property type="evidence" value="ECO:0007669"/>
    <property type="project" value="InterPro"/>
</dbReference>
<keyword evidence="9" id="KW-0464">Manganese</keyword>
<dbReference type="Gene3D" id="3.40.630.10">
    <property type="entry name" value="Zn peptidases"/>
    <property type="match status" value="1"/>
</dbReference>
<comment type="caution">
    <text evidence="11">The sequence shown here is derived from an EMBL/GenBank/DDBJ whole genome shotgun (WGS) entry which is preliminary data.</text>
</comment>